<evidence type="ECO:0000313" key="3">
    <source>
        <dbReference type="Proteomes" id="UP001597183"/>
    </source>
</evidence>
<protein>
    <submittedName>
        <fullName evidence="2">IS200/IS605 family transposase</fullName>
    </submittedName>
</protein>
<reference evidence="3" key="1">
    <citation type="journal article" date="2019" name="Int. J. Syst. Evol. Microbiol.">
        <title>The Global Catalogue of Microorganisms (GCM) 10K type strain sequencing project: providing services to taxonomists for standard genome sequencing and annotation.</title>
        <authorList>
            <consortium name="The Broad Institute Genomics Platform"/>
            <consortium name="The Broad Institute Genome Sequencing Center for Infectious Disease"/>
            <person name="Wu L."/>
            <person name="Ma J."/>
        </authorList>
    </citation>
    <scope>NUCLEOTIDE SEQUENCE [LARGE SCALE GENOMIC DNA]</scope>
    <source>
        <strain evidence="3">CCM 7526</strain>
    </source>
</reference>
<dbReference type="SUPFAM" id="SSF143422">
    <property type="entry name" value="Transposase IS200-like"/>
    <property type="match status" value="1"/>
</dbReference>
<dbReference type="Gene3D" id="3.30.70.1290">
    <property type="entry name" value="Transposase IS200-like"/>
    <property type="match status" value="1"/>
</dbReference>
<name>A0ABW4AKQ2_9ACTN</name>
<proteinExistence type="predicted"/>
<comment type="caution">
    <text evidence="2">The sequence shown here is derived from an EMBL/GenBank/DDBJ whole genome shotgun (WGS) entry which is preliminary data.</text>
</comment>
<evidence type="ECO:0000259" key="1">
    <source>
        <dbReference type="SMART" id="SM01321"/>
    </source>
</evidence>
<keyword evidence="3" id="KW-1185">Reference proteome</keyword>
<dbReference type="SMART" id="SM01321">
    <property type="entry name" value="Y1_Tnp"/>
    <property type="match status" value="1"/>
</dbReference>
<dbReference type="InterPro" id="IPR002686">
    <property type="entry name" value="Transposase_17"/>
</dbReference>
<feature type="domain" description="Transposase IS200-like" evidence="1">
    <location>
        <begin position="11"/>
        <end position="128"/>
    </location>
</feature>
<dbReference type="RefSeq" id="WP_317795740.1">
    <property type="nucleotide sequence ID" value="NZ_AP028461.1"/>
</dbReference>
<dbReference type="EMBL" id="JBHTMK010000045">
    <property type="protein sequence ID" value="MFD1370805.1"/>
    <property type="molecule type" value="Genomic_DNA"/>
</dbReference>
<dbReference type="NCBIfam" id="NF033573">
    <property type="entry name" value="transpos_IS200"/>
    <property type="match status" value="1"/>
</dbReference>
<dbReference type="Pfam" id="PF01797">
    <property type="entry name" value="Y1_Tnp"/>
    <property type="match status" value="1"/>
</dbReference>
<dbReference type="PANTHER" id="PTHR33360">
    <property type="entry name" value="TRANSPOSASE FOR INSERTION SEQUENCE ELEMENT IS200"/>
    <property type="match status" value="1"/>
</dbReference>
<dbReference type="PANTHER" id="PTHR33360:SF2">
    <property type="entry name" value="TRANSPOSASE FOR INSERTION SEQUENCE ELEMENT IS200"/>
    <property type="match status" value="1"/>
</dbReference>
<organism evidence="2 3">
    <name type="scientific">Actinoplanes sichuanensis</name>
    <dbReference type="NCBI Taxonomy" id="512349"/>
    <lineage>
        <taxon>Bacteria</taxon>
        <taxon>Bacillati</taxon>
        <taxon>Actinomycetota</taxon>
        <taxon>Actinomycetes</taxon>
        <taxon>Micromonosporales</taxon>
        <taxon>Micromonosporaceae</taxon>
        <taxon>Actinoplanes</taxon>
    </lineage>
</organism>
<gene>
    <name evidence="2" type="primary">tnpA</name>
    <name evidence="2" type="ORF">ACFQ5G_36165</name>
</gene>
<evidence type="ECO:0000313" key="2">
    <source>
        <dbReference type="EMBL" id="MFD1370805.1"/>
    </source>
</evidence>
<dbReference type="Proteomes" id="UP001597183">
    <property type="component" value="Unassembled WGS sequence"/>
</dbReference>
<dbReference type="InterPro" id="IPR036515">
    <property type="entry name" value="Transposase_17_sf"/>
</dbReference>
<accession>A0ABW4AKQ2</accession>
<sequence length="131" mass="15366">MDETRSNDNVVHRCTYHVVWCPKYRRKVITADVDTRLKQIIREVCDERNAPVTELETMPDHMQLLVTCGPQYGIHRLVKQIKSRSSRLIRQEFPELRTRIPTLWTNSYLVATVGGATLEIVKKYVENQRNV</sequence>